<keyword evidence="4" id="KW-1185">Reference proteome</keyword>
<feature type="compositionally biased region" description="Basic and acidic residues" evidence="1">
    <location>
        <begin position="1"/>
        <end position="10"/>
    </location>
</feature>
<dbReference type="GeneID" id="34567497"/>
<dbReference type="Gene3D" id="3.60.10.10">
    <property type="entry name" value="Endonuclease/exonuclease/phosphatase"/>
    <property type="match status" value="1"/>
</dbReference>
<name>A0A1G4AMD9_9PEZI</name>
<evidence type="ECO:0000259" key="2">
    <source>
        <dbReference type="PROSITE" id="PS50878"/>
    </source>
</evidence>
<accession>A0A1G4AMD9</accession>
<feature type="domain" description="Reverse transcriptase" evidence="2">
    <location>
        <begin position="194"/>
        <end position="456"/>
    </location>
</feature>
<gene>
    <name evidence="3" type="ORF">CORC01_14376</name>
</gene>
<feature type="region of interest" description="Disordered" evidence="1">
    <location>
        <begin position="521"/>
        <end position="594"/>
    </location>
</feature>
<dbReference type="PROSITE" id="PS50878">
    <property type="entry name" value="RT_POL"/>
    <property type="match status" value="1"/>
</dbReference>
<dbReference type="STRING" id="1209926.A0A1G4AMD9"/>
<dbReference type="Proteomes" id="UP000176998">
    <property type="component" value="Unassembled WGS sequence"/>
</dbReference>
<dbReference type="OrthoDB" id="4821037at2759"/>
<dbReference type="SUPFAM" id="SSF56219">
    <property type="entry name" value="DNase I-like"/>
    <property type="match status" value="1"/>
</dbReference>
<feature type="compositionally biased region" description="Polar residues" evidence="1">
    <location>
        <begin position="29"/>
        <end position="39"/>
    </location>
</feature>
<dbReference type="EMBL" id="MJBS01000279">
    <property type="protein sequence ID" value="OHE90327.1"/>
    <property type="molecule type" value="Genomic_DNA"/>
</dbReference>
<organism evidence="3 4">
    <name type="scientific">Colletotrichum orchidophilum</name>
    <dbReference type="NCBI Taxonomy" id="1209926"/>
    <lineage>
        <taxon>Eukaryota</taxon>
        <taxon>Fungi</taxon>
        <taxon>Dikarya</taxon>
        <taxon>Ascomycota</taxon>
        <taxon>Pezizomycotina</taxon>
        <taxon>Sordariomycetes</taxon>
        <taxon>Hypocreomycetidae</taxon>
        <taxon>Glomerellales</taxon>
        <taxon>Glomerellaceae</taxon>
        <taxon>Colletotrichum</taxon>
    </lineage>
</organism>
<proteinExistence type="predicted"/>
<dbReference type="RefSeq" id="XP_022467504.1">
    <property type="nucleotide sequence ID" value="XM_022625987.1"/>
</dbReference>
<dbReference type="PANTHER" id="PTHR33481">
    <property type="entry name" value="REVERSE TRANSCRIPTASE"/>
    <property type="match status" value="1"/>
</dbReference>
<dbReference type="InterPro" id="IPR036691">
    <property type="entry name" value="Endo/exonu/phosph_ase_sf"/>
</dbReference>
<dbReference type="PANTHER" id="PTHR33481:SF1">
    <property type="entry name" value="ENDONUCLEASE_EXONUCLEASE_PHOSPHATASE DOMAIN-CONTAINING PROTEIN-RELATED"/>
    <property type="match status" value="1"/>
</dbReference>
<evidence type="ECO:0000313" key="4">
    <source>
        <dbReference type="Proteomes" id="UP000176998"/>
    </source>
</evidence>
<evidence type="ECO:0000313" key="3">
    <source>
        <dbReference type="EMBL" id="OHE90327.1"/>
    </source>
</evidence>
<protein>
    <submittedName>
        <fullName evidence="3">Zinc knuckle</fullName>
    </submittedName>
</protein>
<dbReference type="InterPro" id="IPR000477">
    <property type="entry name" value="RT_dom"/>
</dbReference>
<dbReference type="AlphaFoldDB" id="A0A1G4AMD9"/>
<dbReference type="Pfam" id="PF00078">
    <property type="entry name" value="RVT_1"/>
    <property type="match status" value="1"/>
</dbReference>
<comment type="caution">
    <text evidence="3">The sequence shown here is derived from an EMBL/GenBank/DDBJ whole genome shotgun (WGS) entry which is preliminary data.</text>
</comment>
<sequence>MARPTLDRQSQENQPTRSRSLTKKVQKRPNPTDTQEPQGTITVAAENTRPKRTIVRSRRALEALDPSTQMTNDIMATLLRDPSIDKYDIIAIQEPWRNPFSVTTHHPAKDRFHLCYPSGEERGPARVCFFINKKIDHSQWQFRESSRDLCAISMGPGEGAHRIVKWARNRQNQPTTVTPETQKPNKPQIATTPEEKAALFKETIFPPPPEANLEDNNATYSNQIALLAISESEMEDAIREAAPLKAPGPDGITNLALRMARKWITPHFDIRSLGKGMIASPLLLDVSGAFDNASHRRLLHNLRKRRIDEATVRWIASFFGCRETEINVEGFRSETYRINTGIPQRAPLLPMLYLLYNADLLDSCNEAGDSTATGFIDDIAIVAVGNRTEETCQKLQEALLKAEMWSLAQASIFAPKKFQLTHFTRAKTRFDSDTTLQSPWGKIEPKTTCEYLGLIMDSSLKWKQRIDGTESKATNTITALSGIDGQVGAAAVIVLTLEMTQADKQNGNHRRIVFIHTDNQAAVRSSAKPKGNTVHTSLRSSQARHNHSGNKDSKSSSDGCPLTSASRATADVAAKEATGWRQNGQPGTRADKPRALFKLRSTIETWSHEQYHQRWQTTLEDETRGRTSFRLTPKPTKKVIQIHEGLSKRQSALLVQTGTEKIGLQDFLFSRRVPGITNANCPCREGRQTVSRILLRRRRYRQLRRQEFGTLPGRHNLRVILNKRKVATKAIRLIEQSEILGQHRIESKPRQS</sequence>
<reference evidence="3 4" key="1">
    <citation type="submission" date="2016-09" db="EMBL/GenBank/DDBJ databases">
        <authorList>
            <person name="Capua I."/>
            <person name="De Benedictis P."/>
            <person name="Joannis T."/>
            <person name="Lombin L.H."/>
            <person name="Cattoli G."/>
        </authorList>
    </citation>
    <scope>NUCLEOTIDE SEQUENCE [LARGE SCALE GENOMIC DNA]</scope>
    <source>
        <strain evidence="3 4">IMI 309357</strain>
    </source>
</reference>
<evidence type="ECO:0000256" key="1">
    <source>
        <dbReference type="SAM" id="MobiDB-lite"/>
    </source>
</evidence>
<feature type="region of interest" description="Disordered" evidence="1">
    <location>
        <begin position="1"/>
        <end position="39"/>
    </location>
</feature>